<dbReference type="GO" id="GO:0003938">
    <property type="term" value="F:IMP dehydrogenase activity"/>
    <property type="evidence" value="ECO:0007669"/>
    <property type="project" value="InterPro"/>
</dbReference>
<keyword evidence="1" id="KW-0630">Potassium</keyword>
<dbReference type="PIRSF" id="PIRSF000130">
    <property type="entry name" value="IMPDH"/>
    <property type="match status" value="1"/>
</dbReference>
<dbReference type="CDD" id="cd00381">
    <property type="entry name" value="IMPDH"/>
    <property type="match status" value="1"/>
</dbReference>
<proteinExistence type="predicted"/>
<dbReference type="FunFam" id="3.20.20.70:FF:000424">
    <property type="entry name" value="Inosine-5'-monophosphate dehydrogenase 2"/>
    <property type="match status" value="1"/>
</dbReference>
<dbReference type="InterPro" id="IPR005990">
    <property type="entry name" value="IMP_DH"/>
</dbReference>
<dbReference type="CDD" id="cd02205">
    <property type="entry name" value="CBS_pair_SF"/>
    <property type="match status" value="1"/>
</dbReference>
<dbReference type="PROSITE" id="PS00487">
    <property type="entry name" value="IMP_DH_GMP_RED"/>
    <property type="match status" value="1"/>
</dbReference>
<feature type="domain" description="CBS" evidence="4">
    <location>
        <begin position="93"/>
        <end position="151"/>
    </location>
</feature>
<dbReference type="SUPFAM" id="SSF54631">
    <property type="entry name" value="CBS-domain pair"/>
    <property type="match status" value="1"/>
</dbReference>
<dbReference type="InterPro" id="IPR015875">
    <property type="entry name" value="IMP_DH/GMP_Rdtase_CS"/>
</dbReference>
<keyword evidence="2" id="KW-0560">Oxidoreductase</keyword>
<dbReference type="InterPro" id="IPR001093">
    <property type="entry name" value="IMP_DH_GMPRt"/>
</dbReference>
<dbReference type="InterPro" id="IPR046342">
    <property type="entry name" value="CBS_dom_sf"/>
</dbReference>
<evidence type="ECO:0000256" key="1">
    <source>
        <dbReference type="ARBA" id="ARBA00022958"/>
    </source>
</evidence>
<dbReference type="SMART" id="SM00116">
    <property type="entry name" value="CBS"/>
    <property type="match status" value="2"/>
</dbReference>
<organism evidence="5">
    <name type="scientific">viral metagenome</name>
    <dbReference type="NCBI Taxonomy" id="1070528"/>
    <lineage>
        <taxon>unclassified sequences</taxon>
        <taxon>metagenomes</taxon>
        <taxon>organismal metagenomes</taxon>
    </lineage>
</organism>
<evidence type="ECO:0000313" key="5">
    <source>
        <dbReference type="EMBL" id="QHT73946.1"/>
    </source>
</evidence>
<dbReference type="SMART" id="SM01240">
    <property type="entry name" value="IMPDH"/>
    <property type="match status" value="1"/>
</dbReference>
<dbReference type="PANTHER" id="PTHR11911">
    <property type="entry name" value="INOSINE-5-MONOPHOSPHATE DEHYDROGENASE RELATED"/>
    <property type="match status" value="1"/>
</dbReference>
<protein>
    <recommendedName>
        <fullName evidence="4">CBS domain-containing protein</fullName>
    </recommendedName>
</protein>
<dbReference type="GO" id="GO:0006183">
    <property type="term" value="P:GTP biosynthetic process"/>
    <property type="evidence" value="ECO:0007669"/>
    <property type="project" value="TreeGrafter"/>
</dbReference>
<name>A0A6C0H123_9ZZZZ</name>
<feature type="domain" description="CBS" evidence="4">
    <location>
        <begin position="157"/>
        <end position="213"/>
    </location>
</feature>
<dbReference type="PROSITE" id="PS51371">
    <property type="entry name" value="CBS"/>
    <property type="match status" value="2"/>
</dbReference>
<dbReference type="GO" id="GO:0005737">
    <property type="term" value="C:cytoplasm"/>
    <property type="evidence" value="ECO:0007669"/>
    <property type="project" value="TreeGrafter"/>
</dbReference>
<evidence type="ECO:0000256" key="2">
    <source>
        <dbReference type="ARBA" id="ARBA00023002"/>
    </source>
</evidence>
<dbReference type="InterPro" id="IPR013785">
    <property type="entry name" value="Aldolase_TIM"/>
</dbReference>
<dbReference type="AlphaFoldDB" id="A0A6C0H123"/>
<dbReference type="SUPFAM" id="SSF51412">
    <property type="entry name" value="Inosine monophosphate dehydrogenase (IMPDH)"/>
    <property type="match status" value="1"/>
</dbReference>
<sequence>MNTIQESLSFDDVLIEPRYSKIDSRKNISLKSRLTKNISLHLPLISSPMDTITESEMAIQMAINGGLGIIHRYNTIEQQVNMIKKVKRYLSFIIENPYTIYCNETVDNLLQRIKKDKVNSYIVIDTNDKFVGLITKRDITSHLTSGKLNNILVSEIMNKNIITVDKNITREDAIIIMNKNKIEKLPVIENDLVKGIIIYKNLLEYQINKDKYSLDKDGKLLVGAAVGIVDDYLERAKQLIDAGCNIICIDVANGFNKKVRLVIQEIKKLGIDIMAGNVCTSDGFYFLKDSGADCIRIGIGNGSICSTRLVTGVGSGQFTSLLKCRVVAREHNIGMISDGGHLGKDGNISKAFVVGADAMMLGKTLAATDETPGNIIYRNNRRVKCYRGMASAMAMMSKAEITNKEYNGIQNPEGADIEIEIKGPVKDILQRIESSIKSTMSYIGCETTEELRTFENQIIYNRQSIGVMNETSIRGKMM</sequence>
<evidence type="ECO:0000256" key="3">
    <source>
        <dbReference type="ARBA" id="ARBA00023122"/>
    </source>
</evidence>
<keyword evidence="3" id="KW-0129">CBS domain</keyword>
<accession>A0A6C0H123</accession>
<dbReference type="Pfam" id="PF00571">
    <property type="entry name" value="CBS"/>
    <property type="match status" value="2"/>
</dbReference>
<dbReference type="Pfam" id="PF00478">
    <property type="entry name" value="IMPDH"/>
    <property type="match status" value="1"/>
</dbReference>
<dbReference type="EMBL" id="MN739834">
    <property type="protein sequence ID" value="QHT73946.1"/>
    <property type="molecule type" value="Genomic_DNA"/>
</dbReference>
<reference evidence="5" key="1">
    <citation type="journal article" date="2020" name="Nature">
        <title>Giant virus diversity and host interactions through global metagenomics.</title>
        <authorList>
            <person name="Schulz F."/>
            <person name="Roux S."/>
            <person name="Paez-Espino D."/>
            <person name="Jungbluth S."/>
            <person name="Walsh D.A."/>
            <person name="Denef V.J."/>
            <person name="McMahon K.D."/>
            <person name="Konstantinidis K.T."/>
            <person name="Eloe-Fadrosh E.A."/>
            <person name="Kyrpides N.C."/>
            <person name="Woyke T."/>
        </authorList>
    </citation>
    <scope>NUCLEOTIDE SEQUENCE</scope>
    <source>
        <strain evidence="5">GVMAG-M-3300023179-4</strain>
    </source>
</reference>
<dbReference type="PANTHER" id="PTHR11911:SF122">
    <property type="entry name" value="GMP REDUCTASE"/>
    <property type="match status" value="1"/>
</dbReference>
<evidence type="ECO:0000259" key="4">
    <source>
        <dbReference type="PROSITE" id="PS51371"/>
    </source>
</evidence>
<dbReference type="InterPro" id="IPR000644">
    <property type="entry name" value="CBS_dom"/>
</dbReference>
<dbReference type="Gene3D" id="3.20.20.70">
    <property type="entry name" value="Aldolase class I"/>
    <property type="match status" value="1"/>
</dbReference>